<evidence type="ECO:0000256" key="4">
    <source>
        <dbReference type="ARBA" id="ARBA00022840"/>
    </source>
</evidence>
<dbReference type="PANTHER" id="PTHR11547">
    <property type="entry name" value="ARGININE OR CREATINE KINASE"/>
    <property type="match status" value="1"/>
</dbReference>
<dbReference type="RefSeq" id="WP_250858645.1">
    <property type="nucleotide sequence ID" value="NZ_JAGSOJ010000002.1"/>
</dbReference>
<protein>
    <recommendedName>
        <fullName evidence="5">Protein-arginine kinase</fullName>
        <ecNumber evidence="5">2.7.14.1</ecNumber>
    </recommendedName>
</protein>
<dbReference type="HAMAP" id="MF_00602">
    <property type="entry name" value="Prot_Arg_kinase"/>
    <property type="match status" value="1"/>
</dbReference>
<dbReference type="GO" id="GO:0005615">
    <property type="term" value="C:extracellular space"/>
    <property type="evidence" value="ECO:0007669"/>
    <property type="project" value="TreeGrafter"/>
</dbReference>
<evidence type="ECO:0000256" key="6">
    <source>
        <dbReference type="PROSITE-ProRule" id="PRU00843"/>
    </source>
</evidence>
<comment type="caution">
    <text evidence="8">The sequence shown here is derived from an EMBL/GenBank/DDBJ whole genome shotgun (WGS) entry which is preliminary data.</text>
</comment>
<feature type="binding site" evidence="5 6">
    <location>
        <position position="115"/>
    </location>
    <ligand>
        <name>ATP</name>
        <dbReference type="ChEBI" id="CHEBI:30616"/>
    </ligand>
</feature>
<keyword evidence="1 5" id="KW-0808">Transferase</keyword>
<feature type="binding site" evidence="5 6">
    <location>
        <begin position="17"/>
        <end position="21"/>
    </location>
    <ligand>
        <name>ATP</name>
        <dbReference type="ChEBI" id="CHEBI:30616"/>
    </ligand>
</feature>
<reference evidence="8" key="2">
    <citation type="submission" date="2021-04" db="EMBL/GenBank/DDBJ databases">
        <authorList>
            <person name="Dong X."/>
        </authorList>
    </citation>
    <scope>NUCLEOTIDE SEQUENCE</scope>
    <source>
        <strain evidence="8">ZWT</strain>
    </source>
</reference>
<dbReference type="EC" id="2.7.14.1" evidence="5"/>
<keyword evidence="2 5" id="KW-0547">Nucleotide-binding</keyword>
<evidence type="ECO:0000256" key="5">
    <source>
        <dbReference type="HAMAP-Rule" id="MF_00602"/>
    </source>
</evidence>
<evidence type="ECO:0000256" key="1">
    <source>
        <dbReference type="ARBA" id="ARBA00022679"/>
    </source>
</evidence>
<evidence type="ECO:0000256" key="2">
    <source>
        <dbReference type="ARBA" id="ARBA00022741"/>
    </source>
</evidence>
<organism evidence="8 9">
    <name type="scientific">Oceanirhabdus seepicola</name>
    <dbReference type="NCBI Taxonomy" id="2828781"/>
    <lineage>
        <taxon>Bacteria</taxon>
        <taxon>Bacillati</taxon>
        <taxon>Bacillota</taxon>
        <taxon>Clostridia</taxon>
        <taxon>Eubacteriales</taxon>
        <taxon>Clostridiaceae</taxon>
        <taxon>Oceanirhabdus</taxon>
    </lineage>
</organism>
<evidence type="ECO:0000313" key="8">
    <source>
        <dbReference type="EMBL" id="MCM1989614.1"/>
    </source>
</evidence>
<dbReference type="CDD" id="cd07930">
    <property type="entry name" value="bacterial_phosphagen_kinase"/>
    <property type="match status" value="1"/>
</dbReference>
<feature type="domain" description="Phosphagen kinase C-terminal" evidence="7">
    <location>
        <begin position="14"/>
        <end position="244"/>
    </location>
</feature>
<dbReference type="InterPro" id="IPR022414">
    <property type="entry name" value="ATP-guanido_PTrfase_cat"/>
</dbReference>
<dbReference type="GO" id="GO:0005524">
    <property type="term" value="F:ATP binding"/>
    <property type="evidence" value="ECO:0007669"/>
    <property type="project" value="UniProtKB-UniRule"/>
</dbReference>
<feature type="binding site" evidence="5 6">
    <location>
        <position position="81"/>
    </location>
    <ligand>
        <name>ATP</name>
        <dbReference type="ChEBI" id="CHEBI:30616"/>
    </ligand>
</feature>
<gene>
    <name evidence="5" type="primary">mcsB</name>
    <name evidence="8" type="ORF">KDK92_07675</name>
</gene>
<comment type="similarity">
    <text evidence="5 6">Belongs to the ATP:guanido phosphotransferase family.</text>
</comment>
<name>A0A9J6P081_9CLOT</name>
<keyword evidence="9" id="KW-1185">Reference proteome</keyword>
<sequence>MENWISSNSINNGIVISSRIRLARNFSNVKFPHRLGIEDAKDIIKNVEKVFYKDEFNTEKYKTKQLWDRTDEENIIDFEKHIISKKLLNNSSKAAYIVNKDETVSIMINEEDHIRIQCINAGFNLEKAYDMANKIDDLLESGLDYAFHEKIGYITACPTNCGTGIRASVMLHLPVLTIKNEISKVMNSVSKLGMTIRGLFGEGSNAMGHLYQLSNQVTIGIEEKEIINNLSNVVKQIIYLEKSKRNEMNSTMKYEFEDKTFRALGALKYSRMITYKEAINHLSYVRLGVEMGIIEDINYKKINSLLVGISDYSILKKEKEISNSKEYQVKRSEMIRNKLNK</sequence>
<feature type="binding site" evidence="5 6">
    <location>
        <begin position="166"/>
        <end position="170"/>
    </location>
    <ligand>
        <name>ATP</name>
        <dbReference type="ChEBI" id="CHEBI:30616"/>
    </ligand>
</feature>
<dbReference type="PANTHER" id="PTHR11547:SF38">
    <property type="entry name" value="ARGININE KINASE 1-RELATED"/>
    <property type="match status" value="1"/>
</dbReference>
<dbReference type="GO" id="GO:1990424">
    <property type="term" value="F:protein arginine kinase activity"/>
    <property type="evidence" value="ECO:0007669"/>
    <property type="project" value="UniProtKB-EC"/>
</dbReference>
<accession>A0A9J6P081</accession>
<dbReference type="InterPro" id="IPR023660">
    <property type="entry name" value="Arg_Kinase"/>
</dbReference>
<evidence type="ECO:0000259" key="7">
    <source>
        <dbReference type="PROSITE" id="PS51510"/>
    </source>
</evidence>
<comment type="caution">
    <text evidence="5">Lacks conserved residue(s) required for the propagation of feature annotation.</text>
</comment>
<dbReference type="PROSITE" id="PS51510">
    <property type="entry name" value="PHOSPHAGEN_KINASE_C"/>
    <property type="match status" value="1"/>
</dbReference>
<comment type="catalytic activity">
    <reaction evidence="5">
        <text>L-arginyl-[protein] + ATP = N(omega)-phospho-L-arginyl-[protein] + ADP + H(+)</text>
        <dbReference type="Rhea" id="RHEA:43384"/>
        <dbReference type="Rhea" id="RHEA-COMP:10532"/>
        <dbReference type="Rhea" id="RHEA-COMP:10533"/>
        <dbReference type="ChEBI" id="CHEBI:15378"/>
        <dbReference type="ChEBI" id="CHEBI:29965"/>
        <dbReference type="ChEBI" id="CHEBI:30616"/>
        <dbReference type="ChEBI" id="CHEBI:83226"/>
        <dbReference type="ChEBI" id="CHEBI:456216"/>
        <dbReference type="EC" id="2.7.14.1"/>
    </reaction>
</comment>
<dbReference type="EMBL" id="JAGSOJ010000002">
    <property type="protein sequence ID" value="MCM1989614.1"/>
    <property type="molecule type" value="Genomic_DNA"/>
</dbReference>
<dbReference type="GO" id="GO:0046314">
    <property type="term" value="P:phosphocreatine biosynthetic process"/>
    <property type="evidence" value="ECO:0007669"/>
    <property type="project" value="InterPro"/>
</dbReference>
<dbReference type="InterPro" id="IPR014746">
    <property type="entry name" value="Gln_synth/guanido_kin_cat_dom"/>
</dbReference>
<dbReference type="NCBIfam" id="NF002194">
    <property type="entry name" value="PRK01059.1-4"/>
    <property type="match status" value="1"/>
</dbReference>
<dbReference type="Pfam" id="PF00217">
    <property type="entry name" value="ATP-gua_Ptrans"/>
    <property type="match status" value="1"/>
</dbReference>
<dbReference type="SUPFAM" id="SSF55931">
    <property type="entry name" value="Glutamine synthetase/guanido kinase"/>
    <property type="match status" value="1"/>
</dbReference>
<feature type="binding site" evidence="5 6">
    <location>
        <begin position="197"/>
        <end position="202"/>
    </location>
    <ligand>
        <name>ATP</name>
        <dbReference type="ChEBI" id="CHEBI:30616"/>
    </ligand>
</feature>
<dbReference type="GO" id="GO:0004111">
    <property type="term" value="F:creatine kinase activity"/>
    <property type="evidence" value="ECO:0007669"/>
    <property type="project" value="InterPro"/>
</dbReference>
<evidence type="ECO:0000313" key="9">
    <source>
        <dbReference type="Proteomes" id="UP001056429"/>
    </source>
</evidence>
<dbReference type="Gene3D" id="3.30.590.10">
    <property type="entry name" value="Glutamine synthetase/guanido kinase, catalytic domain"/>
    <property type="match status" value="1"/>
</dbReference>
<dbReference type="InterPro" id="IPR000749">
    <property type="entry name" value="ATP-guanido_PTrfase"/>
</dbReference>
<comment type="function">
    <text evidence="5">Catalyzes the specific phosphorylation of arginine residues in proteins.</text>
</comment>
<reference evidence="8" key="1">
    <citation type="journal article" date="2021" name="mSystems">
        <title>Bacteria and Archaea Synergistically Convert Glycine Betaine to Biogenic Methane in the Formosa Cold Seep of the South China Sea.</title>
        <authorList>
            <person name="Li L."/>
            <person name="Zhang W."/>
            <person name="Zhang S."/>
            <person name="Song L."/>
            <person name="Sun Q."/>
            <person name="Zhang H."/>
            <person name="Xiang H."/>
            <person name="Dong X."/>
        </authorList>
    </citation>
    <scope>NUCLEOTIDE SEQUENCE</scope>
    <source>
        <strain evidence="8">ZWT</strain>
    </source>
</reference>
<evidence type="ECO:0000256" key="3">
    <source>
        <dbReference type="ARBA" id="ARBA00022777"/>
    </source>
</evidence>
<proteinExistence type="inferred from homology"/>
<dbReference type="Proteomes" id="UP001056429">
    <property type="component" value="Unassembled WGS sequence"/>
</dbReference>
<dbReference type="AlphaFoldDB" id="A0A9J6P081"/>
<keyword evidence="4 5" id="KW-0067">ATP-binding</keyword>
<keyword evidence="3 5" id="KW-0418">Kinase</keyword>